<gene>
    <name evidence="1" type="primary">Hypp2935</name>
    <name evidence="1" type="ORF">BLAG_LOCUS18733</name>
</gene>
<dbReference type="AlphaFoldDB" id="A0A8J9ZVJ8"/>
<name>A0A8J9ZVJ8_BRALA</name>
<evidence type="ECO:0000313" key="1">
    <source>
        <dbReference type="EMBL" id="CAH1264338.1"/>
    </source>
</evidence>
<keyword evidence="2" id="KW-1185">Reference proteome</keyword>
<dbReference type="Proteomes" id="UP000838412">
    <property type="component" value="Chromosome 4"/>
</dbReference>
<organism evidence="1 2">
    <name type="scientific">Branchiostoma lanceolatum</name>
    <name type="common">Common lancelet</name>
    <name type="synonym">Amphioxus lanceolatum</name>
    <dbReference type="NCBI Taxonomy" id="7740"/>
    <lineage>
        <taxon>Eukaryota</taxon>
        <taxon>Metazoa</taxon>
        <taxon>Chordata</taxon>
        <taxon>Cephalochordata</taxon>
        <taxon>Leptocardii</taxon>
        <taxon>Amphioxiformes</taxon>
        <taxon>Branchiostomatidae</taxon>
        <taxon>Branchiostoma</taxon>
    </lineage>
</organism>
<reference evidence="1" key="1">
    <citation type="submission" date="2022-01" db="EMBL/GenBank/DDBJ databases">
        <authorList>
            <person name="Braso-Vives M."/>
        </authorList>
    </citation>
    <scope>NUCLEOTIDE SEQUENCE</scope>
</reference>
<proteinExistence type="predicted"/>
<evidence type="ECO:0000313" key="2">
    <source>
        <dbReference type="Proteomes" id="UP000838412"/>
    </source>
</evidence>
<dbReference type="EMBL" id="OV696689">
    <property type="protein sequence ID" value="CAH1264338.1"/>
    <property type="molecule type" value="Genomic_DNA"/>
</dbReference>
<protein>
    <submittedName>
        <fullName evidence="1">Hypp2935 protein</fullName>
    </submittedName>
</protein>
<accession>A0A8J9ZVJ8</accession>
<sequence length="91" mass="10667">MLKHGGDSTMEMLTQLMNYCRQDEQVPMRDRQDGVIVKLQKKDGHYFTPCYLRRILKVRWQDLITNEEVIRRAKSKALGDIITGKRMQLAG</sequence>
<dbReference type="OrthoDB" id="10183473at2759"/>